<evidence type="ECO:0000313" key="4">
    <source>
        <dbReference type="Proteomes" id="UP001448207"/>
    </source>
</evidence>
<dbReference type="Proteomes" id="UP001448207">
    <property type="component" value="Unassembled WGS sequence"/>
</dbReference>
<dbReference type="EMBL" id="JBCLYO010000010">
    <property type="protein sequence ID" value="KAL0085295.1"/>
    <property type="molecule type" value="Genomic_DNA"/>
</dbReference>
<keyword evidence="4" id="KW-1185">Reference proteome</keyword>
<reference evidence="1 4" key="1">
    <citation type="submission" date="2024-04" db="EMBL/GenBank/DDBJ databases">
        <title>Symmetric and asymmetric DNA N6-adenine methylation regulates different biological responses in Mucorales.</title>
        <authorList>
            <consortium name="Lawrence Berkeley National Laboratory"/>
            <person name="Lax C."/>
            <person name="Mondo S.J."/>
            <person name="Osorio-Concepcion M."/>
            <person name="Muszewska A."/>
            <person name="Corrochano-Luque M."/>
            <person name="Gutierrez G."/>
            <person name="Riley R."/>
            <person name="Lipzen A."/>
            <person name="Guo J."/>
            <person name="Hundley H."/>
            <person name="Amirebrahimi M."/>
            <person name="Ng V."/>
            <person name="Lorenzo-Gutierrez D."/>
            <person name="Binder U."/>
            <person name="Yang J."/>
            <person name="Song Y."/>
            <person name="Canovas D."/>
            <person name="Navarro E."/>
            <person name="Freitag M."/>
            <person name="Gabaldon T."/>
            <person name="Grigoriev I.V."/>
            <person name="Corrochano L.M."/>
            <person name="Nicolas F.E."/>
            <person name="Garre V."/>
        </authorList>
    </citation>
    <scope>NUCLEOTIDE SEQUENCE [LARGE SCALE GENOMIC DNA]</scope>
    <source>
        <strain evidence="1 4">L51</strain>
    </source>
</reference>
<proteinExistence type="predicted"/>
<organism evidence="1 4">
    <name type="scientific">Phycomyces blakesleeanus</name>
    <dbReference type="NCBI Taxonomy" id="4837"/>
    <lineage>
        <taxon>Eukaryota</taxon>
        <taxon>Fungi</taxon>
        <taxon>Fungi incertae sedis</taxon>
        <taxon>Mucoromycota</taxon>
        <taxon>Mucoromycotina</taxon>
        <taxon>Mucoromycetes</taxon>
        <taxon>Mucorales</taxon>
        <taxon>Phycomycetaceae</taxon>
        <taxon>Phycomyces</taxon>
    </lineage>
</organism>
<name>A0ABR3AXZ5_PHYBL</name>
<dbReference type="EMBL" id="JBCLYO010000010">
    <property type="protein sequence ID" value="KAL0085288.1"/>
    <property type="molecule type" value="Genomic_DNA"/>
</dbReference>
<dbReference type="EMBL" id="JBCLYO010000010">
    <property type="protein sequence ID" value="KAL0085310.1"/>
    <property type="molecule type" value="Genomic_DNA"/>
</dbReference>
<sequence length="110" mass="12566">MSMSKSMSKSNSFPNGINVTELLDQKKRVNEIYAKRRIALRAASNRFNGFPRVVPMTIGVLDYIKLREEHVEFIRDAFYGECQVTIGITKDKLLEQFLALKGVNLFISAH</sequence>
<accession>A0ABR3AXZ5</accession>
<evidence type="ECO:0000313" key="2">
    <source>
        <dbReference type="EMBL" id="KAL0085295.1"/>
    </source>
</evidence>
<gene>
    <name evidence="1" type="ORF">J3Q64DRAFT_1698856</name>
    <name evidence="2" type="ORF">J3Q64DRAFT_1698861</name>
    <name evidence="3" type="ORF">J3Q64DRAFT_1698872</name>
</gene>
<protein>
    <submittedName>
        <fullName evidence="1">Uncharacterized protein</fullName>
    </submittedName>
</protein>
<evidence type="ECO:0000313" key="3">
    <source>
        <dbReference type="EMBL" id="KAL0085310.1"/>
    </source>
</evidence>
<evidence type="ECO:0000313" key="1">
    <source>
        <dbReference type="EMBL" id="KAL0085288.1"/>
    </source>
</evidence>
<comment type="caution">
    <text evidence="1">The sequence shown here is derived from an EMBL/GenBank/DDBJ whole genome shotgun (WGS) entry which is preliminary data.</text>
</comment>